<comment type="caution">
    <text evidence="2">The sequence shown here is derived from an EMBL/GenBank/DDBJ whole genome shotgun (WGS) entry which is preliminary data.</text>
</comment>
<protein>
    <submittedName>
        <fullName evidence="2">Uncharacterized protein</fullName>
    </submittedName>
</protein>
<feature type="region of interest" description="Disordered" evidence="1">
    <location>
        <begin position="1"/>
        <end position="28"/>
    </location>
</feature>
<feature type="compositionally biased region" description="Basic and acidic residues" evidence="1">
    <location>
        <begin position="17"/>
        <end position="27"/>
    </location>
</feature>
<sequence>MRRRSDPGDTSKPSTNHQEKADAKLRSTYEPPTLISGLGETLMCEYSQVHWLRPANYRQFTPCSGDSPDKSSIYFEPTGVLDRVGEPLVVFEVNLASR</sequence>
<accession>A0ABS8W1P1</accession>
<dbReference type="Proteomes" id="UP000823775">
    <property type="component" value="Unassembled WGS sequence"/>
</dbReference>
<evidence type="ECO:0000256" key="1">
    <source>
        <dbReference type="SAM" id="MobiDB-lite"/>
    </source>
</evidence>
<evidence type="ECO:0000313" key="3">
    <source>
        <dbReference type="Proteomes" id="UP000823775"/>
    </source>
</evidence>
<proteinExistence type="predicted"/>
<name>A0ABS8W1P1_DATST</name>
<dbReference type="EMBL" id="JACEIK010006367">
    <property type="protein sequence ID" value="MCE2055586.1"/>
    <property type="molecule type" value="Genomic_DNA"/>
</dbReference>
<reference evidence="2 3" key="1">
    <citation type="journal article" date="2021" name="BMC Genomics">
        <title>Datura genome reveals duplications of psychoactive alkaloid biosynthetic genes and high mutation rate following tissue culture.</title>
        <authorList>
            <person name="Rajewski A."/>
            <person name="Carter-House D."/>
            <person name="Stajich J."/>
            <person name="Litt A."/>
        </authorList>
    </citation>
    <scope>NUCLEOTIDE SEQUENCE [LARGE SCALE GENOMIC DNA]</scope>
    <source>
        <strain evidence="2">AR-01</strain>
    </source>
</reference>
<organism evidence="2 3">
    <name type="scientific">Datura stramonium</name>
    <name type="common">Jimsonweed</name>
    <name type="synonym">Common thornapple</name>
    <dbReference type="NCBI Taxonomy" id="4076"/>
    <lineage>
        <taxon>Eukaryota</taxon>
        <taxon>Viridiplantae</taxon>
        <taxon>Streptophyta</taxon>
        <taxon>Embryophyta</taxon>
        <taxon>Tracheophyta</taxon>
        <taxon>Spermatophyta</taxon>
        <taxon>Magnoliopsida</taxon>
        <taxon>eudicotyledons</taxon>
        <taxon>Gunneridae</taxon>
        <taxon>Pentapetalae</taxon>
        <taxon>asterids</taxon>
        <taxon>lamiids</taxon>
        <taxon>Solanales</taxon>
        <taxon>Solanaceae</taxon>
        <taxon>Solanoideae</taxon>
        <taxon>Datureae</taxon>
        <taxon>Datura</taxon>
    </lineage>
</organism>
<keyword evidence="3" id="KW-1185">Reference proteome</keyword>
<gene>
    <name evidence="2" type="ORF">HAX54_042919</name>
</gene>
<feature type="non-terminal residue" evidence="2">
    <location>
        <position position="98"/>
    </location>
</feature>
<evidence type="ECO:0000313" key="2">
    <source>
        <dbReference type="EMBL" id="MCE2055586.1"/>
    </source>
</evidence>